<dbReference type="PRINTS" id="PR00598">
    <property type="entry name" value="HTHMARR"/>
</dbReference>
<evidence type="ECO:0000313" key="5">
    <source>
        <dbReference type="EMBL" id="MFD1019302.1"/>
    </source>
</evidence>
<dbReference type="InterPro" id="IPR036388">
    <property type="entry name" value="WH-like_DNA-bd_sf"/>
</dbReference>
<keyword evidence="3" id="KW-0804">Transcription</keyword>
<dbReference type="InterPro" id="IPR023187">
    <property type="entry name" value="Tscrpt_reg_MarR-type_CS"/>
</dbReference>
<dbReference type="PROSITE" id="PS01117">
    <property type="entry name" value="HTH_MARR_1"/>
    <property type="match status" value="1"/>
</dbReference>
<evidence type="ECO:0000256" key="3">
    <source>
        <dbReference type="ARBA" id="ARBA00023163"/>
    </source>
</evidence>
<dbReference type="Proteomes" id="UP001596990">
    <property type="component" value="Unassembled WGS sequence"/>
</dbReference>
<keyword evidence="2" id="KW-0238">DNA-binding</keyword>
<dbReference type="InterPro" id="IPR000835">
    <property type="entry name" value="HTH_MarR-typ"/>
</dbReference>
<keyword evidence="6" id="KW-1185">Reference proteome</keyword>
<accession>A0ABW3L1S2</accession>
<comment type="caution">
    <text evidence="5">The sequence shown here is derived from an EMBL/GenBank/DDBJ whole genome shotgun (WGS) entry which is preliminary data.</text>
</comment>
<feature type="domain" description="HTH marR-type" evidence="4">
    <location>
        <begin position="1"/>
        <end position="138"/>
    </location>
</feature>
<evidence type="ECO:0000256" key="1">
    <source>
        <dbReference type="ARBA" id="ARBA00023015"/>
    </source>
</evidence>
<dbReference type="Pfam" id="PF01047">
    <property type="entry name" value="MarR"/>
    <property type="match status" value="1"/>
</dbReference>
<sequence>MKREIDHHLGYNINIISHLIKNIYNEKLSEFGLTTAQAKVLYFLSDCGAQTQSELQQRLYIKASSINGILDSLLKKELITKTSSAEDKRTKVIDISDKGKQLDNLVWNTILEIENMVSEGFSESERATIMRWLHKMKANIQPVTAGREQQ</sequence>
<keyword evidence="1" id="KW-0805">Transcription regulation</keyword>
<dbReference type="EMBL" id="JBHTKL010000002">
    <property type="protein sequence ID" value="MFD1019302.1"/>
    <property type="molecule type" value="Genomic_DNA"/>
</dbReference>
<dbReference type="PANTHER" id="PTHR42756">
    <property type="entry name" value="TRANSCRIPTIONAL REGULATOR, MARR"/>
    <property type="match status" value="1"/>
</dbReference>
<evidence type="ECO:0000256" key="2">
    <source>
        <dbReference type="ARBA" id="ARBA00023125"/>
    </source>
</evidence>
<gene>
    <name evidence="5" type="ORF">ACFQ2J_08850</name>
</gene>
<dbReference type="Gene3D" id="1.10.10.10">
    <property type="entry name" value="Winged helix-like DNA-binding domain superfamily/Winged helix DNA-binding domain"/>
    <property type="match status" value="1"/>
</dbReference>
<dbReference type="PROSITE" id="PS50995">
    <property type="entry name" value="HTH_MARR_2"/>
    <property type="match status" value="1"/>
</dbReference>
<evidence type="ECO:0000313" key="6">
    <source>
        <dbReference type="Proteomes" id="UP001596990"/>
    </source>
</evidence>
<dbReference type="SMART" id="SM00347">
    <property type="entry name" value="HTH_MARR"/>
    <property type="match status" value="1"/>
</dbReference>
<dbReference type="PANTHER" id="PTHR42756:SF1">
    <property type="entry name" value="TRANSCRIPTIONAL REPRESSOR OF EMRAB OPERON"/>
    <property type="match status" value="1"/>
</dbReference>
<name>A0ABW3L1S2_9BACI</name>
<reference evidence="6" key="1">
    <citation type="journal article" date="2019" name="Int. J. Syst. Evol. Microbiol.">
        <title>The Global Catalogue of Microorganisms (GCM) 10K type strain sequencing project: providing services to taxonomists for standard genome sequencing and annotation.</title>
        <authorList>
            <consortium name="The Broad Institute Genomics Platform"/>
            <consortium name="The Broad Institute Genome Sequencing Center for Infectious Disease"/>
            <person name="Wu L."/>
            <person name="Ma J."/>
        </authorList>
    </citation>
    <scope>NUCLEOTIDE SEQUENCE [LARGE SCALE GENOMIC DNA]</scope>
    <source>
        <strain evidence="6">CCUG 56607</strain>
    </source>
</reference>
<organism evidence="5 6">
    <name type="scientific">Thalassobacillus hwangdonensis</name>
    <dbReference type="NCBI Taxonomy" id="546108"/>
    <lineage>
        <taxon>Bacteria</taxon>
        <taxon>Bacillati</taxon>
        <taxon>Bacillota</taxon>
        <taxon>Bacilli</taxon>
        <taxon>Bacillales</taxon>
        <taxon>Bacillaceae</taxon>
        <taxon>Thalassobacillus</taxon>
    </lineage>
</organism>
<protein>
    <submittedName>
        <fullName evidence="5">MarR family winged helix-turn-helix transcriptional regulator</fullName>
    </submittedName>
</protein>
<dbReference type="RefSeq" id="WP_386058920.1">
    <property type="nucleotide sequence ID" value="NZ_JBHTKL010000002.1"/>
</dbReference>
<dbReference type="InterPro" id="IPR036390">
    <property type="entry name" value="WH_DNA-bd_sf"/>
</dbReference>
<proteinExistence type="predicted"/>
<evidence type="ECO:0000259" key="4">
    <source>
        <dbReference type="PROSITE" id="PS50995"/>
    </source>
</evidence>
<dbReference type="SUPFAM" id="SSF46785">
    <property type="entry name" value="Winged helix' DNA-binding domain"/>
    <property type="match status" value="1"/>
</dbReference>